<dbReference type="Proteomes" id="UP001141183">
    <property type="component" value="Unassembled WGS sequence"/>
</dbReference>
<keyword evidence="4 5" id="KW-0472">Membrane</keyword>
<feature type="transmembrane region" description="Helical" evidence="5">
    <location>
        <begin position="132"/>
        <end position="157"/>
    </location>
</feature>
<dbReference type="GO" id="GO:0016020">
    <property type="term" value="C:membrane"/>
    <property type="evidence" value="ECO:0007669"/>
    <property type="project" value="UniProtKB-SubCell"/>
</dbReference>
<dbReference type="GO" id="GO:0015108">
    <property type="term" value="F:chloride transmembrane transporter activity"/>
    <property type="evidence" value="ECO:0007669"/>
    <property type="project" value="InterPro"/>
</dbReference>
<sequence length="409" mass="44470">MRIFKLTTCTIIVSIIMGIISAIFLRSLEFVTTLREGFPYIIFLIPIIGVLTAYTYSKYGNGSNRGNNLIIESVHKEVKVPFRMAFLTFIFTVLTHLSGGSAGREGTAVQIGGALTNKLANIFKMEHKEKRILIMSGISAAFGSVFGTPLAGTFFGMEVCFIGKISYEAMIYCFIGSYTANFVTEYLGINHVGHLIKSIPNISVYTLLIVIISSILFGIFGKIFAEGVQLVKGFYSKNIKNNIYRAIMSSSVVLLVIIIFKLYKFEGLSTWLIDSGFSGNITILDPIKKLILTVLTLGAGFQGGEVTPLFDIGASLGGAIGNLTNIEPSLLAAIGMICVFGSATNTPLTTIMLGINLFGSEAVPYYIIGAFISYYVIGHNGIYGAQVITTPKLKRLEKHKGISLENIEK</sequence>
<dbReference type="SUPFAM" id="SSF81340">
    <property type="entry name" value="Clc chloride channel"/>
    <property type="match status" value="1"/>
</dbReference>
<dbReference type="EMBL" id="JAMRYU010000003">
    <property type="protein sequence ID" value="MDC4239295.1"/>
    <property type="molecule type" value="Genomic_DNA"/>
</dbReference>
<keyword evidence="7" id="KW-1185">Reference proteome</keyword>
<comment type="subcellular location">
    <subcellularLocation>
        <location evidence="1">Membrane</location>
        <topology evidence="1">Multi-pass membrane protein</topology>
    </subcellularLocation>
</comment>
<feature type="transmembrane region" description="Helical" evidence="5">
    <location>
        <begin position="37"/>
        <end position="56"/>
    </location>
</feature>
<evidence type="ECO:0000256" key="4">
    <source>
        <dbReference type="ARBA" id="ARBA00023136"/>
    </source>
</evidence>
<dbReference type="Gene3D" id="1.10.3080.10">
    <property type="entry name" value="Clc chloride channel"/>
    <property type="match status" value="1"/>
</dbReference>
<feature type="transmembrane region" description="Helical" evidence="5">
    <location>
        <begin position="243"/>
        <end position="263"/>
    </location>
</feature>
<comment type="caution">
    <text evidence="6">The sequence shown here is derived from an EMBL/GenBank/DDBJ whole genome shotgun (WGS) entry which is preliminary data.</text>
</comment>
<protein>
    <submittedName>
        <fullName evidence="6">Chloride channel protein</fullName>
    </submittedName>
</protein>
<evidence type="ECO:0000256" key="2">
    <source>
        <dbReference type="ARBA" id="ARBA00022692"/>
    </source>
</evidence>
<gene>
    <name evidence="6" type="ORF">NE398_03815</name>
</gene>
<dbReference type="RefSeq" id="WP_097033567.1">
    <property type="nucleotide sequence ID" value="NZ_JAKLPG010000027.1"/>
</dbReference>
<proteinExistence type="predicted"/>
<dbReference type="PANTHER" id="PTHR43427:SF12">
    <property type="entry name" value="CHLORIDE TRANSPORTER"/>
    <property type="match status" value="1"/>
</dbReference>
<evidence type="ECO:0000256" key="5">
    <source>
        <dbReference type="SAM" id="Phobius"/>
    </source>
</evidence>
<reference evidence="6" key="1">
    <citation type="submission" date="2022-05" db="EMBL/GenBank/DDBJ databases">
        <title>Draft genome sequence of Clostridium tertium strain CP3 isolated from Peru.</title>
        <authorList>
            <person name="Hurtado R."/>
            <person name="Lima L."/>
            <person name="Sousa T."/>
            <person name="Jaiswal A.K."/>
            <person name="Tiwari S."/>
            <person name="Maturrano L."/>
            <person name="Brenig B."/>
            <person name="Azevedo V."/>
        </authorList>
    </citation>
    <scope>NUCLEOTIDE SEQUENCE</scope>
    <source>
        <strain evidence="6">CP3</strain>
    </source>
</reference>
<evidence type="ECO:0000313" key="6">
    <source>
        <dbReference type="EMBL" id="MDC4239295.1"/>
    </source>
</evidence>
<dbReference type="Pfam" id="PF00654">
    <property type="entry name" value="Voltage_CLC"/>
    <property type="match status" value="1"/>
</dbReference>
<dbReference type="InterPro" id="IPR014743">
    <property type="entry name" value="Cl-channel_core"/>
</dbReference>
<dbReference type="InterPro" id="IPR001807">
    <property type="entry name" value="ClC"/>
</dbReference>
<evidence type="ECO:0000256" key="1">
    <source>
        <dbReference type="ARBA" id="ARBA00004141"/>
    </source>
</evidence>
<dbReference type="PANTHER" id="PTHR43427">
    <property type="entry name" value="CHLORIDE CHANNEL PROTEIN CLC-E"/>
    <property type="match status" value="1"/>
</dbReference>
<name>A0A9X3XH62_9CLOT</name>
<dbReference type="InterPro" id="IPR050368">
    <property type="entry name" value="ClC-type_chloride_channel"/>
</dbReference>
<feature type="transmembrane region" description="Helical" evidence="5">
    <location>
        <begin position="330"/>
        <end position="359"/>
    </location>
</feature>
<feature type="transmembrane region" description="Helical" evidence="5">
    <location>
        <begin position="169"/>
        <end position="190"/>
    </location>
</feature>
<organism evidence="6 7">
    <name type="scientific">Clostridium tertium</name>
    <dbReference type="NCBI Taxonomy" id="1559"/>
    <lineage>
        <taxon>Bacteria</taxon>
        <taxon>Bacillati</taxon>
        <taxon>Bacillota</taxon>
        <taxon>Clostridia</taxon>
        <taxon>Eubacteriales</taxon>
        <taxon>Clostridiaceae</taxon>
        <taxon>Clostridium</taxon>
    </lineage>
</organism>
<feature type="transmembrane region" description="Helical" evidence="5">
    <location>
        <begin position="202"/>
        <end position="223"/>
    </location>
</feature>
<keyword evidence="2 5" id="KW-0812">Transmembrane</keyword>
<accession>A0A9X3XH62</accession>
<feature type="transmembrane region" description="Helical" evidence="5">
    <location>
        <begin position="7"/>
        <end position="25"/>
    </location>
</feature>
<evidence type="ECO:0000256" key="3">
    <source>
        <dbReference type="ARBA" id="ARBA00022989"/>
    </source>
</evidence>
<keyword evidence="3 5" id="KW-1133">Transmembrane helix</keyword>
<feature type="transmembrane region" description="Helical" evidence="5">
    <location>
        <begin position="365"/>
        <end position="385"/>
    </location>
</feature>
<dbReference type="AlphaFoldDB" id="A0A9X3XH62"/>
<evidence type="ECO:0000313" key="7">
    <source>
        <dbReference type="Proteomes" id="UP001141183"/>
    </source>
</evidence>